<keyword evidence="2" id="KW-1185">Reference proteome</keyword>
<gene>
    <name evidence="1" type="ORF">NDU88_002312</name>
</gene>
<dbReference type="EMBL" id="JANPWB010000007">
    <property type="protein sequence ID" value="KAJ1170435.1"/>
    <property type="molecule type" value="Genomic_DNA"/>
</dbReference>
<sequence length="87" mass="9355">MRVGFSLSLPVVAVLQETRFCGSILGLIDSGISFWQNYRPVYVSAATVTNGNQQTDGRSGAAETLRRFALDQQGSGEWRDAASCGDP</sequence>
<protein>
    <recommendedName>
        <fullName evidence="3">Secreted protein</fullName>
    </recommendedName>
</protein>
<organism evidence="1 2">
    <name type="scientific">Pleurodeles waltl</name>
    <name type="common">Iberian ribbed newt</name>
    <dbReference type="NCBI Taxonomy" id="8319"/>
    <lineage>
        <taxon>Eukaryota</taxon>
        <taxon>Metazoa</taxon>
        <taxon>Chordata</taxon>
        <taxon>Craniata</taxon>
        <taxon>Vertebrata</taxon>
        <taxon>Euteleostomi</taxon>
        <taxon>Amphibia</taxon>
        <taxon>Batrachia</taxon>
        <taxon>Caudata</taxon>
        <taxon>Salamandroidea</taxon>
        <taxon>Salamandridae</taxon>
        <taxon>Pleurodelinae</taxon>
        <taxon>Pleurodeles</taxon>
    </lineage>
</organism>
<reference evidence="1" key="1">
    <citation type="journal article" date="2022" name="bioRxiv">
        <title>Sequencing and chromosome-scale assembly of the giantPleurodeles waltlgenome.</title>
        <authorList>
            <person name="Brown T."/>
            <person name="Elewa A."/>
            <person name="Iarovenko S."/>
            <person name="Subramanian E."/>
            <person name="Araus A.J."/>
            <person name="Petzold A."/>
            <person name="Susuki M."/>
            <person name="Suzuki K.-i.T."/>
            <person name="Hayashi T."/>
            <person name="Toyoda A."/>
            <person name="Oliveira C."/>
            <person name="Osipova E."/>
            <person name="Leigh N.D."/>
            <person name="Simon A."/>
            <person name="Yun M.H."/>
        </authorList>
    </citation>
    <scope>NUCLEOTIDE SEQUENCE</scope>
    <source>
        <strain evidence="1">20211129_DDA</strain>
        <tissue evidence="1">Liver</tissue>
    </source>
</reference>
<comment type="caution">
    <text evidence="1">The sequence shown here is derived from an EMBL/GenBank/DDBJ whole genome shotgun (WGS) entry which is preliminary data.</text>
</comment>
<evidence type="ECO:0008006" key="3">
    <source>
        <dbReference type="Google" id="ProtNLM"/>
    </source>
</evidence>
<name>A0AAV7T205_PLEWA</name>
<evidence type="ECO:0000313" key="2">
    <source>
        <dbReference type="Proteomes" id="UP001066276"/>
    </source>
</evidence>
<accession>A0AAV7T205</accession>
<dbReference type="AlphaFoldDB" id="A0AAV7T205"/>
<proteinExistence type="predicted"/>
<dbReference type="Proteomes" id="UP001066276">
    <property type="component" value="Chromosome 4_1"/>
</dbReference>
<evidence type="ECO:0000313" key="1">
    <source>
        <dbReference type="EMBL" id="KAJ1170435.1"/>
    </source>
</evidence>